<evidence type="ECO:0000313" key="2">
    <source>
        <dbReference type="Proteomes" id="UP000054477"/>
    </source>
</evidence>
<dbReference type="AlphaFoldDB" id="A0A0C9YBZ5"/>
<dbReference type="HOGENOM" id="CLU_3069035_0_0_1"/>
<gene>
    <name evidence="1" type="ORF">K443DRAFT_3662</name>
</gene>
<sequence>MADDLPGQILALSSPCVADCWPSSHHHHHQSVMQASSSNLDILSIWVDKSPNA</sequence>
<dbReference type="Proteomes" id="UP000054477">
    <property type="component" value="Unassembled WGS sequence"/>
</dbReference>
<protein>
    <submittedName>
        <fullName evidence="1">Uncharacterized protein</fullName>
    </submittedName>
</protein>
<reference evidence="2" key="2">
    <citation type="submission" date="2015-01" db="EMBL/GenBank/DDBJ databases">
        <title>Evolutionary Origins and Diversification of the Mycorrhizal Mutualists.</title>
        <authorList>
            <consortium name="DOE Joint Genome Institute"/>
            <consortium name="Mycorrhizal Genomics Consortium"/>
            <person name="Kohler A."/>
            <person name="Kuo A."/>
            <person name="Nagy L.G."/>
            <person name="Floudas D."/>
            <person name="Copeland A."/>
            <person name="Barry K.W."/>
            <person name="Cichocki N."/>
            <person name="Veneault-Fourrey C."/>
            <person name="LaButti K."/>
            <person name="Lindquist E.A."/>
            <person name="Lipzen A."/>
            <person name="Lundell T."/>
            <person name="Morin E."/>
            <person name="Murat C."/>
            <person name="Riley R."/>
            <person name="Ohm R."/>
            <person name="Sun H."/>
            <person name="Tunlid A."/>
            <person name="Henrissat B."/>
            <person name="Grigoriev I.V."/>
            <person name="Hibbett D.S."/>
            <person name="Martin F."/>
        </authorList>
    </citation>
    <scope>NUCLEOTIDE SEQUENCE [LARGE SCALE GENOMIC DNA]</scope>
    <source>
        <strain evidence="2">LaAM-08-1</strain>
    </source>
</reference>
<keyword evidence="2" id="KW-1185">Reference proteome</keyword>
<dbReference type="EMBL" id="KN838558">
    <property type="protein sequence ID" value="KIK05648.1"/>
    <property type="molecule type" value="Genomic_DNA"/>
</dbReference>
<organism evidence="1 2">
    <name type="scientific">Laccaria amethystina LaAM-08-1</name>
    <dbReference type="NCBI Taxonomy" id="1095629"/>
    <lineage>
        <taxon>Eukaryota</taxon>
        <taxon>Fungi</taxon>
        <taxon>Dikarya</taxon>
        <taxon>Basidiomycota</taxon>
        <taxon>Agaricomycotina</taxon>
        <taxon>Agaricomycetes</taxon>
        <taxon>Agaricomycetidae</taxon>
        <taxon>Agaricales</taxon>
        <taxon>Agaricineae</taxon>
        <taxon>Hydnangiaceae</taxon>
        <taxon>Laccaria</taxon>
    </lineage>
</organism>
<accession>A0A0C9YBZ5</accession>
<reference evidence="1 2" key="1">
    <citation type="submission" date="2014-04" db="EMBL/GenBank/DDBJ databases">
        <authorList>
            <consortium name="DOE Joint Genome Institute"/>
            <person name="Kuo A."/>
            <person name="Kohler A."/>
            <person name="Nagy L.G."/>
            <person name="Floudas D."/>
            <person name="Copeland A."/>
            <person name="Barry K.W."/>
            <person name="Cichocki N."/>
            <person name="Veneault-Fourrey C."/>
            <person name="LaButti K."/>
            <person name="Lindquist E.A."/>
            <person name="Lipzen A."/>
            <person name="Lundell T."/>
            <person name="Morin E."/>
            <person name="Murat C."/>
            <person name="Sun H."/>
            <person name="Tunlid A."/>
            <person name="Henrissat B."/>
            <person name="Grigoriev I.V."/>
            <person name="Hibbett D.S."/>
            <person name="Martin F."/>
            <person name="Nordberg H.P."/>
            <person name="Cantor M.N."/>
            <person name="Hua S.X."/>
        </authorList>
    </citation>
    <scope>NUCLEOTIDE SEQUENCE [LARGE SCALE GENOMIC DNA]</scope>
    <source>
        <strain evidence="1 2">LaAM-08-1</strain>
    </source>
</reference>
<name>A0A0C9YBZ5_9AGAR</name>
<proteinExistence type="predicted"/>
<evidence type="ECO:0000313" key="1">
    <source>
        <dbReference type="EMBL" id="KIK05648.1"/>
    </source>
</evidence>